<evidence type="ECO:0000256" key="2">
    <source>
        <dbReference type="ARBA" id="ARBA00004479"/>
    </source>
</evidence>
<dbReference type="FunFam" id="3.80.10.10:FF:000317">
    <property type="entry name" value="Inactive leucine-rich repeat receptor-like protein kinase"/>
    <property type="match status" value="1"/>
</dbReference>
<keyword evidence="19" id="KW-0325">Glycoprotein</keyword>
<evidence type="ECO:0000256" key="18">
    <source>
        <dbReference type="ARBA" id="ARBA00023170"/>
    </source>
</evidence>
<keyword evidence="12" id="KW-0677">Repeat</keyword>
<dbReference type="InterPro" id="IPR001245">
    <property type="entry name" value="Ser-Thr/Tyr_kinase_cat_dom"/>
</dbReference>
<dbReference type="KEGG" id="qlo:115967589"/>
<dbReference type="InterPro" id="IPR003591">
    <property type="entry name" value="Leu-rich_rpt_typical-subtyp"/>
</dbReference>
<evidence type="ECO:0000256" key="1">
    <source>
        <dbReference type="ARBA" id="ARBA00004162"/>
    </source>
</evidence>
<evidence type="ECO:0000256" key="9">
    <source>
        <dbReference type="ARBA" id="ARBA00022679"/>
    </source>
</evidence>
<keyword evidence="9" id="KW-0808">Transferase</keyword>
<evidence type="ECO:0000256" key="12">
    <source>
        <dbReference type="ARBA" id="ARBA00022737"/>
    </source>
</evidence>
<dbReference type="InterPro" id="IPR013210">
    <property type="entry name" value="LRR_N_plant-typ"/>
</dbReference>
<dbReference type="Gramene" id="QL11p014994:mrna">
    <property type="protein sequence ID" value="QL11p014994:mrna"/>
    <property type="gene ID" value="QL11p014994"/>
</dbReference>
<evidence type="ECO:0000256" key="17">
    <source>
        <dbReference type="ARBA" id="ARBA00023136"/>
    </source>
</evidence>
<evidence type="ECO:0000256" key="21">
    <source>
        <dbReference type="ARBA" id="ARBA00048679"/>
    </source>
</evidence>
<dbReference type="InterPro" id="IPR011009">
    <property type="entry name" value="Kinase-like_dom_sf"/>
</dbReference>
<dbReference type="RefSeq" id="XP_030942570.1">
    <property type="nucleotide sequence ID" value="XM_031086710.1"/>
</dbReference>
<evidence type="ECO:0000256" key="19">
    <source>
        <dbReference type="ARBA" id="ARBA00023180"/>
    </source>
</evidence>
<evidence type="ECO:0000256" key="11">
    <source>
        <dbReference type="ARBA" id="ARBA00022729"/>
    </source>
</evidence>
<evidence type="ECO:0000256" key="7">
    <source>
        <dbReference type="ARBA" id="ARBA00022553"/>
    </source>
</evidence>
<protein>
    <recommendedName>
        <fullName evidence="4">non-specific serine/threonine protein kinase</fullName>
        <ecNumber evidence="4">2.7.11.1</ecNumber>
    </recommendedName>
</protein>
<dbReference type="GO" id="GO:0005524">
    <property type="term" value="F:ATP binding"/>
    <property type="evidence" value="ECO:0007669"/>
    <property type="project" value="UniProtKB-KW"/>
</dbReference>
<evidence type="ECO:0000256" key="4">
    <source>
        <dbReference type="ARBA" id="ARBA00012513"/>
    </source>
</evidence>
<sequence>MEIPAFFLLFVLLLLHYFMASLAVTVKTNITTDQSAVLALKAHITDDPYNILASNWSSSTSVCNWIGITCGSKHHRVTALNLSHMGLTGTIAPQVGNLSFLSHLSFRNNNFHGSLPNELAYLAHLEVVSFGLNNFSGMLPSWLGFLPKLQVLYAYTNSFEGSIPESLGNISSLKVLHLGENNLSGRIPRSLGNCTSLEIIHLDDNNFTGEVPLENGNLRNLMEVTLANNSLTGIIPNAIFNCSRIEVISLYMNQLSGHLPSSIGNWLPNLKVLYLWGNELEGIIPSSISNASMLTELELGANNFFGSIPNTLGNLRHLERLNFVNNYLTRDSSTLELSFLSSLANCKNLTTIVLADNPLNGTLPISMGNFSTSLEEFVMFNCNIKGTIPTGIANLSNLMALHLQDNELVGHIPTTVGGMRKLQGLYLQHNRLQGFIPNGICLLRNLAELFLNHNEFFGPIPTCWGGLSKLQKLYLDSNKLTSIPSSFWSLKDILQINMSSNSLSGHLPLEVGNLEHVTNIDLSWNLLSGDIPTIRGLESLANLSLAHNKFQGPIPQSFDKLISIEHLDLSDNNLSGEIPKSLMELKFLKYFNVSFNRLQGEIPYKGVIAQFSAQSFMGNEALCGPPKLQVPPCEKSNVGQSKTATTVVVRYILPAMIATILGSILVFFLMRSQKKQVKQKGEEDLLPPPRWRKITHLELERATDGFSESNLVGKGNLGSVYKGTLSDDTCVAVKVFNLKIEEGFKSFEIECDVLCRIHHQNLVKIIGSCSSTNFKALVLEYMPKGSLKKWLYSPNHFLDMLERLNVMINVASSLEYLHHGCPLPVVHCDLKPSNILLNKDMVAHVSDFGISKLLGEEDSMTQTMTLATIGYMAPEYGSQGTISTRGDVYSYGILLMETFTRKNPTDEMFAGEMNLKRWVKQSLPHLVITIIDANLLKRGEEHFNAKLDCMLSIMRLAMDCSTEAPEKRINMRDVITTLKNIKSKFLKDVEED</sequence>
<dbReference type="SMART" id="SM00369">
    <property type="entry name" value="LRR_TYP"/>
    <property type="match status" value="7"/>
</dbReference>
<dbReference type="SUPFAM" id="SSF56112">
    <property type="entry name" value="Protein kinase-like (PK-like)"/>
    <property type="match status" value="1"/>
</dbReference>
<reference evidence="25 26" key="1">
    <citation type="journal article" date="2016" name="G3 (Bethesda)">
        <title>First Draft Assembly and Annotation of the Genome of a California Endemic Oak Quercus lobata Nee (Fagaceae).</title>
        <authorList>
            <person name="Sork V.L."/>
            <person name="Fitz-Gibbon S.T."/>
            <person name="Puiu D."/>
            <person name="Crepeau M."/>
            <person name="Gugger P.F."/>
            <person name="Sherman R."/>
            <person name="Stevens K."/>
            <person name="Langley C.H."/>
            <person name="Pellegrini M."/>
            <person name="Salzberg S.L."/>
        </authorList>
    </citation>
    <scope>NUCLEOTIDE SEQUENCE [LARGE SCALE GENOMIC DNA]</scope>
    <source>
        <strain evidence="25 26">cv. SW786</strain>
    </source>
</reference>
<comment type="similarity">
    <text evidence="3">Belongs to the protein kinase superfamily. Ser/Thr protein kinase family.</text>
</comment>
<dbReference type="InParanoid" id="A0A7N2MWK7"/>
<dbReference type="Gene3D" id="3.30.200.20">
    <property type="entry name" value="Phosphorylase Kinase, domain 1"/>
    <property type="match status" value="1"/>
</dbReference>
<dbReference type="GO" id="GO:0005886">
    <property type="term" value="C:plasma membrane"/>
    <property type="evidence" value="ECO:0007669"/>
    <property type="project" value="UniProtKB-SubCell"/>
</dbReference>
<dbReference type="FunFam" id="1.10.510.10:FF:000358">
    <property type="entry name" value="Putative leucine-rich repeat receptor-like serine/threonine-protein kinase"/>
    <property type="match status" value="1"/>
</dbReference>
<evidence type="ECO:0000256" key="6">
    <source>
        <dbReference type="ARBA" id="ARBA00022527"/>
    </source>
</evidence>
<dbReference type="Pfam" id="PF00560">
    <property type="entry name" value="LRR_1"/>
    <property type="match status" value="3"/>
</dbReference>
<dbReference type="PROSITE" id="PS00108">
    <property type="entry name" value="PROTEIN_KINASE_ST"/>
    <property type="match status" value="1"/>
</dbReference>
<dbReference type="SUPFAM" id="SSF52047">
    <property type="entry name" value="RNI-like"/>
    <property type="match status" value="1"/>
</dbReference>
<evidence type="ECO:0000256" key="3">
    <source>
        <dbReference type="ARBA" id="ARBA00008684"/>
    </source>
</evidence>
<evidence type="ECO:0000256" key="22">
    <source>
        <dbReference type="SAM" id="Phobius"/>
    </source>
</evidence>
<gene>
    <name evidence="25" type="primary">LOC115967589</name>
</gene>
<accession>A0A7N2MWK7</accession>
<keyword evidence="5" id="KW-1003">Cell membrane</keyword>
<reference evidence="25" key="2">
    <citation type="submission" date="2021-01" db="UniProtKB">
        <authorList>
            <consortium name="EnsemblPlants"/>
        </authorList>
    </citation>
    <scope>IDENTIFICATION</scope>
</reference>
<feature type="domain" description="Protein kinase" evidence="24">
    <location>
        <begin position="706"/>
        <end position="986"/>
    </location>
</feature>
<feature type="signal peptide" evidence="23">
    <location>
        <begin position="1"/>
        <end position="23"/>
    </location>
</feature>
<proteinExistence type="inferred from homology"/>
<keyword evidence="11 23" id="KW-0732">Signal</keyword>
<dbReference type="PANTHER" id="PTHR27008:SF497">
    <property type="entry name" value="OS11G0695000 PROTEIN"/>
    <property type="match status" value="1"/>
</dbReference>
<evidence type="ECO:0000256" key="14">
    <source>
        <dbReference type="ARBA" id="ARBA00022777"/>
    </source>
</evidence>
<dbReference type="SMART" id="SM00220">
    <property type="entry name" value="S_TKc"/>
    <property type="match status" value="1"/>
</dbReference>
<dbReference type="Gene3D" id="1.10.510.10">
    <property type="entry name" value="Transferase(Phosphotransferase) domain 1"/>
    <property type="match status" value="1"/>
</dbReference>
<keyword evidence="16 22" id="KW-1133">Transmembrane helix</keyword>
<dbReference type="InterPro" id="IPR008271">
    <property type="entry name" value="Ser/Thr_kinase_AS"/>
</dbReference>
<evidence type="ECO:0000256" key="5">
    <source>
        <dbReference type="ARBA" id="ARBA00022475"/>
    </source>
</evidence>
<dbReference type="FunFam" id="3.80.10.10:FF:000101">
    <property type="entry name" value="LRR receptor-like serine/threonine-protein kinase ERECTA"/>
    <property type="match status" value="1"/>
</dbReference>
<dbReference type="EnsemblPlants" id="QL11p014994:mrna">
    <property type="protein sequence ID" value="QL11p014994:mrna"/>
    <property type="gene ID" value="QL11p014994"/>
</dbReference>
<dbReference type="PROSITE" id="PS51450">
    <property type="entry name" value="LRR"/>
    <property type="match status" value="1"/>
</dbReference>
<dbReference type="InterPro" id="IPR051809">
    <property type="entry name" value="Plant_receptor-like_S/T_kinase"/>
</dbReference>
<dbReference type="AlphaFoldDB" id="A0A7N2MWK7"/>
<keyword evidence="8" id="KW-0433">Leucine-rich repeat</keyword>
<evidence type="ECO:0000256" key="16">
    <source>
        <dbReference type="ARBA" id="ARBA00022989"/>
    </source>
</evidence>
<feature type="chain" id="PRO_5029734934" description="non-specific serine/threonine protein kinase" evidence="23">
    <location>
        <begin position="24"/>
        <end position="992"/>
    </location>
</feature>
<dbReference type="OMA" id="QAFPCEL"/>
<evidence type="ECO:0000256" key="23">
    <source>
        <dbReference type="SAM" id="SignalP"/>
    </source>
</evidence>
<comment type="subcellular location">
    <subcellularLocation>
        <location evidence="1">Cell membrane</location>
        <topology evidence="1">Single-pass membrane protein</topology>
    </subcellularLocation>
    <subcellularLocation>
        <location evidence="2">Membrane</location>
        <topology evidence="2">Single-pass type I membrane protein</topology>
    </subcellularLocation>
</comment>
<dbReference type="InterPro" id="IPR032675">
    <property type="entry name" value="LRR_dom_sf"/>
</dbReference>
<keyword evidence="14" id="KW-0418">Kinase</keyword>
<dbReference type="PROSITE" id="PS50011">
    <property type="entry name" value="PROTEIN_KINASE_DOM"/>
    <property type="match status" value="1"/>
</dbReference>
<dbReference type="PANTHER" id="PTHR27008">
    <property type="entry name" value="OS04G0122200 PROTEIN"/>
    <property type="match status" value="1"/>
</dbReference>
<feature type="transmembrane region" description="Helical" evidence="22">
    <location>
        <begin position="651"/>
        <end position="670"/>
    </location>
</feature>
<evidence type="ECO:0000256" key="20">
    <source>
        <dbReference type="ARBA" id="ARBA00047899"/>
    </source>
</evidence>
<name>A0A7N2MWK7_QUELO</name>
<evidence type="ECO:0000313" key="26">
    <source>
        <dbReference type="Proteomes" id="UP000594261"/>
    </source>
</evidence>
<keyword evidence="26" id="KW-1185">Reference proteome</keyword>
<keyword evidence="7" id="KW-0597">Phosphoprotein</keyword>
<keyword evidence="17 22" id="KW-0472">Membrane</keyword>
<dbReference type="Pfam" id="PF13855">
    <property type="entry name" value="LRR_8"/>
    <property type="match status" value="3"/>
</dbReference>
<dbReference type="Gene3D" id="3.80.10.10">
    <property type="entry name" value="Ribonuclease Inhibitor"/>
    <property type="match status" value="4"/>
</dbReference>
<organism evidence="25 26">
    <name type="scientific">Quercus lobata</name>
    <name type="common">Valley oak</name>
    <dbReference type="NCBI Taxonomy" id="97700"/>
    <lineage>
        <taxon>Eukaryota</taxon>
        <taxon>Viridiplantae</taxon>
        <taxon>Streptophyta</taxon>
        <taxon>Embryophyta</taxon>
        <taxon>Tracheophyta</taxon>
        <taxon>Spermatophyta</taxon>
        <taxon>Magnoliopsida</taxon>
        <taxon>eudicotyledons</taxon>
        <taxon>Gunneridae</taxon>
        <taxon>Pentapetalae</taxon>
        <taxon>rosids</taxon>
        <taxon>fabids</taxon>
        <taxon>Fagales</taxon>
        <taxon>Fagaceae</taxon>
        <taxon>Quercus</taxon>
    </lineage>
</organism>
<dbReference type="Proteomes" id="UP000594261">
    <property type="component" value="Chromosome 11"/>
</dbReference>
<dbReference type="OrthoDB" id="676979at2759"/>
<evidence type="ECO:0000313" key="25">
    <source>
        <dbReference type="EnsemblPlants" id="QL11p014994:mrna"/>
    </source>
</evidence>
<dbReference type="Pfam" id="PF08263">
    <property type="entry name" value="LRRNT_2"/>
    <property type="match status" value="1"/>
</dbReference>
<dbReference type="GO" id="GO:0004674">
    <property type="term" value="F:protein serine/threonine kinase activity"/>
    <property type="evidence" value="ECO:0007669"/>
    <property type="project" value="UniProtKB-KW"/>
</dbReference>
<keyword evidence="15" id="KW-0067">ATP-binding</keyword>
<keyword evidence="6" id="KW-0723">Serine/threonine-protein kinase</keyword>
<keyword evidence="10 22" id="KW-0812">Transmembrane</keyword>
<dbReference type="EC" id="2.7.11.1" evidence="4"/>
<evidence type="ECO:0000256" key="10">
    <source>
        <dbReference type="ARBA" id="ARBA00022692"/>
    </source>
</evidence>
<comment type="catalytic activity">
    <reaction evidence="21">
        <text>L-seryl-[protein] + ATP = O-phospho-L-seryl-[protein] + ADP + H(+)</text>
        <dbReference type="Rhea" id="RHEA:17989"/>
        <dbReference type="Rhea" id="RHEA-COMP:9863"/>
        <dbReference type="Rhea" id="RHEA-COMP:11604"/>
        <dbReference type="ChEBI" id="CHEBI:15378"/>
        <dbReference type="ChEBI" id="CHEBI:29999"/>
        <dbReference type="ChEBI" id="CHEBI:30616"/>
        <dbReference type="ChEBI" id="CHEBI:83421"/>
        <dbReference type="ChEBI" id="CHEBI:456216"/>
        <dbReference type="EC" id="2.7.11.1"/>
    </reaction>
</comment>
<dbReference type="EMBL" id="LRBV02000011">
    <property type="status" value="NOT_ANNOTATED_CDS"/>
    <property type="molecule type" value="Genomic_DNA"/>
</dbReference>
<dbReference type="SUPFAM" id="SSF52058">
    <property type="entry name" value="L domain-like"/>
    <property type="match status" value="1"/>
</dbReference>
<evidence type="ECO:0000259" key="24">
    <source>
        <dbReference type="PROSITE" id="PS50011"/>
    </source>
</evidence>
<dbReference type="Pfam" id="PF07714">
    <property type="entry name" value="PK_Tyr_Ser-Thr"/>
    <property type="match status" value="1"/>
</dbReference>
<evidence type="ECO:0000256" key="8">
    <source>
        <dbReference type="ARBA" id="ARBA00022614"/>
    </source>
</evidence>
<dbReference type="InterPro" id="IPR001611">
    <property type="entry name" value="Leu-rich_rpt"/>
</dbReference>
<evidence type="ECO:0000256" key="15">
    <source>
        <dbReference type="ARBA" id="ARBA00022840"/>
    </source>
</evidence>
<dbReference type="GeneID" id="115967589"/>
<keyword evidence="13" id="KW-0547">Nucleotide-binding</keyword>
<keyword evidence="18" id="KW-0675">Receptor</keyword>
<evidence type="ECO:0000256" key="13">
    <source>
        <dbReference type="ARBA" id="ARBA00022741"/>
    </source>
</evidence>
<dbReference type="InterPro" id="IPR000719">
    <property type="entry name" value="Prot_kinase_dom"/>
</dbReference>
<comment type="catalytic activity">
    <reaction evidence="20">
        <text>L-threonyl-[protein] + ATP = O-phospho-L-threonyl-[protein] + ADP + H(+)</text>
        <dbReference type="Rhea" id="RHEA:46608"/>
        <dbReference type="Rhea" id="RHEA-COMP:11060"/>
        <dbReference type="Rhea" id="RHEA-COMP:11605"/>
        <dbReference type="ChEBI" id="CHEBI:15378"/>
        <dbReference type="ChEBI" id="CHEBI:30013"/>
        <dbReference type="ChEBI" id="CHEBI:30616"/>
        <dbReference type="ChEBI" id="CHEBI:61977"/>
        <dbReference type="ChEBI" id="CHEBI:456216"/>
        <dbReference type="EC" id="2.7.11.1"/>
    </reaction>
</comment>
<dbReference type="FunFam" id="3.80.10.10:FF:000383">
    <property type="entry name" value="Leucine-rich repeat receptor protein kinase EMS1"/>
    <property type="match status" value="1"/>
</dbReference>